<name>A0A841FH08_9ACTN</name>
<evidence type="ECO:0000313" key="3">
    <source>
        <dbReference type="Proteomes" id="UP000548476"/>
    </source>
</evidence>
<reference evidence="2 3" key="1">
    <citation type="submission" date="2020-08" db="EMBL/GenBank/DDBJ databases">
        <title>Genomic Encyclopedia of Type Strains, Phase IV (KMG-IV): sequencing the most valuable type-strain genomes for metagenomic binning, comparative biology and taxonomic classification.</title>
        <authorList>
            <person name="Goeker M."/>
        </authorList>
    </citation>
    <scope>NUCLEOTIDE SEQUENCE [LARGE SCALE GENOMIC DNA]</scope>
    <source>
        <strain evidence="2 3">YIM 65646</strain>
    </source>
</reference>
<sequence length="265" mass="28160">MRGRPRAKPCRFSGRGDVRPAGRTPVALLARRPRHAPAGRFRAGAHRRDGCISLHRRVAGCRRRPPRPAGGAADGGNAASPDRARGFPSRPAGQPRRAFAMPPFARAGLSPRLPALVPASFASDPRVAVFVVLSPYRDFWGPFGASGGVRFSHGRPPPHVALNSPSLLPHPPGQARLRPFVRLLARLPTPGPRTGTGTGTGGRARPHPSGGFVRAAQTHTVLHLTASPVSAGYAAAHGPLWGYCRWSSGHCGCGCRCSRCWGQRR</sequence>
<evidence type="ECO:0000256" key="1">
    <source>
        <dbReference type="SAM" id="MobiDB-lite"/>
    </source>
</evidence>
<gene>
    <name evidence="2" type="ORF">HNR73_000975</name>
</gene>
<organism evidence="2 3">
    <name type="scientific">Phytomonospora endophytica</name>
    <dbReference type="NCBI Taxonomy" id="714109"/>
    <lineage>
        <taxon>Bacteria</taxon>
        <taxon>Bacillati</taxon>
        <taxon>Actinomycetota</taxon>
        <taxon>Actinomycetes</taxon>
        <taxon>Micromonosporales</taxon>
        <taxon>Micromonosporaceae</taxon>
        <taxon>Phytomonospora</taxon>
    </lineage>
</organism>
<dbReference type="AlphaFoldDB" id="A0A841FH08"/>
<dbReference type="EMBL" id="JACHGT010000002">
    <property type="protein sequence ID" value="MBB6033128.1"/>
    <property type="molecule type" value="Genomic_DNA"/>
</dbReference>
<protein>
    <submittedName>
        <fullName evidence="2">Uncharacterized protein</fullName>
    </submittedName>
</protein>
<feature type="region of interest" description="Disordered" evidence="1">
    <location>
        <begin position="58"/>
        <end position="97"/>
    </location>
</feature>
<keyword evidence="3" id="KW-1185">Reference proteome</keyword>
<feature type="region of interest" description="Disordered" evidence="1">
    <location>
        <begin position="1"/>
        <end position="24"/>
    </location>
</feature>
<proteinExistence type="predicted"/>
<comment type="caution">
    <text evidence="2">The sequence shown here is derived from an EMBL/GenBank/DDBJ whole genome shotgun (WGS) entry which is preliminary data.</text>
</comment>
<feature type="region of interest" description="Disordered" evidence="1">
    <location>
        <begin position="187"/>
        <end position="209"/>
    </location>
</feature>
<evidence type="ECO:0000313" key="2">
    <source>
        <dbReference type="EMBL" id="MBB6033128.1"/>
    </source>
</evidence>
<feature type="compositionally biased region" description="Low complexity" evidence="1">
    <location>
        <begin position="69"/>
        <end position="81"/>
    </location>
</feature>
<dbReference type="Proteomes" id="UP000548476">
    <property type="component" value="Unassembled WGS sequence"/>
</dbReference>
<accession>A0A841FH08</accession>